<dbReference type="eggNOG" id="COG0463">
    <property type="taxonomic scope" value="Bacteria"/>
</dbReference>
<name>Q4A5L7_MYCS5</name>
<evidence type="ECO:0000259" key="1">
    <source>
        <dbReference type="Pfam" id="PF00535"/>
    </source>
</evidence>
<dbReference type="AlphaFoldDB" id="Q4A5L7"/>
<dbReference type="STRING" id="262723.MS53_0546"/>
<accession>Q4A5L7</accession>
<dbReference type="SUPFAM" id="SSF53448">
    <property type="entry name" value="Nucleotide-diphospho-sugar transferases"/>
    <property type="match status" value="1"/>
</dbReference>
<dbReference type="Gene3D" id="3.90.550.10">
    <property type="entry name" value="Spore Coat Polysaccharide Biosynthesis Protein SpsA, Chain A"/>
    <property type="match status" value="1"/>
</dbReference>
<evidence type="ECO:0000313" key="2">
    <source>
        <dbReference type="EMBL" id="AAZ43954.1"/>
    </source>
</evidence>
<evidence type="ECO:0000313" key="3">
    <source>
        <dbReference type="Proteomes" id="UP000000549"/>
    </source>
</evidence>
<dbReference type="InterPro" id="IPR001173">
    <property type="entry name" value="Glyco_trans_2-like"/>
</dbReference>
<sequence>MKYLALNLVKFKKWSLMKITLISLNNFSVKKVSNYLQDLSNQLDQNFEVVFCLQRLSKSFEVMKEINSFAADDLKNKIKIVYFSKSVTCSEMYLQALNVASGNYSVVLNSDASFKKDFVTKVLSIIKKTKADLIEYRPRLFGVSKYKPNSRLQTKVPLDIAQHKLIFAYSFPFLFNKIVKTDLAKEVKVRKFKDDLDNKFLIELNYFLLLLSKKYYYYDETLTKEYVSEHYIFDFQKFRLSFKNIKAYLKEFNLDFEEEFQYAKYFFYKLFSIALVSDIHPYYKLKNKAFDTDLKISHSMEQFNKLFKFLEALEKSKNFDKFLEENKYMLHPIQETKNLKKKLHKLKIHKLFQEI</sequence>
<dbReference type="InterPro" id="IPR029044">
    <property type="entry name" value="Nucleotide-diphossugar_trans"/>
</dbReference>
<dbReference type="EMBL" id="AE017245">
    <property type="protein sequence ID" value="AAZ43954.1"/>
    <property type="molecule type" value="Genomic_DNA"/>
</dbReference>
<keyword evidence="3" id="KW-1185">Reference proteome</keyword>
<gene>
    <name evidence="2" type="ordered locus">MS53_0546</name>
</gene>
<dbReference type="Pfam" id="PF00535">
    <property type="entry name" value="Glycos_transf_2"/>
    <property type="match status" value="1"/>
</dbReference>
<protein>
    <recommendedName>
        <fullName evidence="1">Glycosyltransferase 2-like domain-containing protein</fullName>
    </recommendedName>
</protein>
<feature type="domain" description="Glycosyltransferase 2-like" evidence="1">
    <location>
        <begin position="37"/>
        <end position="151"/>
    </location>
</feature>
<dbReference type="HOGENOM" id="CLU_071549_0_0_14"/>
<dbReference type="Proteomes" id="UP000000549">
    <property type="component" value="Chromosome"/>
</dbReference>
<dbReference type="KEGG" id="msy:MS53_0546"/>
<proteinExistence type="predicted"/>
<organism evidence="2 3">
    <name type="scientific">Mycoplasmopsis synoviae (strain 53)</name>
    <name type="common">Mycoplasma synoviae</name>
    <dbReference type="NCBI Taxonomy" id="262723"/>
    <lineage>
        <taxon>Bacteria</taxon>
        <taxon>Bacillati</taxon>
        <taxon>Mycoplasmatota</taxon>
        <taxon>Mycoplasmoidales</taxon>
        <taxon>Metamycoplasmataceae</taxon>
        <taxon>Mycoplasmopsis</taxon>
    </lineage>
</organism>
<reference evidence="2 3" key="1">
    <citation type="journal article" date="2005" name="J. Bacteriol.">
        <title>Swine and poultry pathogens: the complete genome sequences of two strains of Mycoplasma hyopneumoniae and a strain of Mycoplasma synoviae.</title>
        <authorList>
            <person name="Vasconcelos A.T."/>
            <person name="Ferreira H.B."/>
            <person name="Bizarro C.V."/>
            <person name="Bonatto S.L."/>
            <person name="Carvalho M.O."/>
            <person name="Pinto P.M."/>
            <person name="Almeida D.F."/>
            <person name="Almeida L.G."/>
            <person name="Almeida R."/>
            <person name="Alves-Filho L."/>
            <person name="Assuncao E.N."/>
            <person name="Azevedo V.A."/>
            <person name="Bogo M.R."/>
            <person name="Brigido M.M."/>
            <person name="Brocchi M."/>
            <person name="Burity H.A."/>
            <person name="Camargo A.A."/>
            <person name="Camargo S.S."/>
            <person name="Carepo M.S."/>
            <person name="Carraro D.M."/>
            <person name="de Mattos Cascardo J.C."/>
            <person name="Castro L.A."/>
            <person name="Cavalcanti G."/>
            <person name="Chemale G."/>
            <person name="Collevatti R.G."/>
            <person name="Cunha C.W."/>
            <person name="Dallagiovanna B."/>
            <person name="Dambros B.P."/>
            <person name="Dellagostin O.A."/>
            <person name="Falcao C."/>
            <person name="Fantinatti-Garboggini F."/>
            <person name="Felipe M.S."/>
            <person name="Fiorentin L."/>
            <person name="Franco G.R."/>
            <person name="Freitas N.S."/>
            <person name="Frias D."/>
            <person name="Grangeiro T.B."/>
            <person name="Grisard E.C."/>
            <person name="Guimaraes C.T."/>
            <person name="Hungria M."/>
            <person name="Jardim S.N."/>
            <person name="Krieger M.A."/>
            <person name="Laurino J.P."/>
            <person name="Lima L.F."/>
            <person name="Lopes M.I."/>
            <person name="Loreto E.L."/>
            <person name="Madeira H.M."/>
            <person name="Manfio G.P."/>
            <person name="Maranhao A.Q."/>
            <person name="Martinkovics C.T."/>
            <person name="Medeiros S.R."/>
            <person name="Moreira M.A."/>
            <person name="Neiva M."/>
            <person name="Ramalho-Neto C.E."/>
            <person name="Nicolas M.F."/>
            <person name="Oliveira S.C."/>
            <person name="Paixao R.F."/>
            <person name="Pedrosa F.O."/>
            <person name="Pena S.D."/>
            <person name="Pereira M."/>
            <person name="Pereira-Ferrari L."/>
            <person name="Piffer I."/>
            <person name="Pinto L.S."/>
            <person name="Potrich D.P."/>
            <person name="Salim A.C."/>
            <person name="Santos F.R."/>
            <person name="Schmitt R."/>
            <person name="Schneider M.P."/>
            <person name="Schrank A."/>
            <person name="Schrank I.S."/>
            <person name="Schuck A.F."/>
            <person name="Seuanez H.N."/>
            <person name="Silva D.W."/>
            <person name="Silva R."/>
            <person name="Silva S.C."/>
            <person name="Soares C.M."/>
            <person name="Souza K.R."/>
            <person name="Souza R.C."/>
            <person name="Staats C.C."/>
            <person name="Steffens M.B."/>
            <person name="Teixeira S.M."/>
            <person name="Urmenyi T.P."/>
            <person name="Vainstein M.H."/>
            <person name="Zuccherato L.W."/>
            <person name="Simpson A.J."/>
            <person name="Zaha A."/>
        </authorList>
    </citation>
    <scope>NUCLEOTIDE SEQUENCE [LARGE SCALE GENOMIC DNA]</scope>
    <source>
        <strain evidence="2 3">53</strain>
    </source>
</reference>